<feature type="compositionally biased region" description="Basic and acidic residues" evidence="1">
    <location>
        <begin position="127"/>
        <end position="139"/>
    </location>
</feature>
<dbReference type="CDD" id="cd00084">
    <property type="entry name" value="HMG-box_SF"/>
    <property type="match status" value="1"/>
</dbReference>
<feature type="region of interest" description="Disordered" evidence="1">
    <location>
        <begin position="344"/>
        <end position="391"/>
    </location>
</feature>
<protein>
    <recommendedName>
        <fullName evidence="2">SprT-like domain-containing protein</fullName>
    </recommendedName>
</protein>
<evidence type="ECO:0000313" key="4">
    <source>
        <dbReference type="EMBL" id="JAT27889.1"/>
    </source>
</evidence>
<reference evidence="3" key="1">
    <citation type="submission" date="2015-11" db="EMBL/GenBank/DDBJ databases">
        <title>De novo transcriptome assembly of four potential Pierce s Disease insect vectors from Arizona vineyards.</title>
        <authorList>
            <person name="Tassone E.E."/>
        </authorList>
    </citation>
    <scope>NUCLEOTIDE SEQUENCE</scope>
</reference>
<feature type="compositionally biased region" description="Polar residues" evidence="1">
    <location>
        <begin position="471"/>
        <end position="486"/>
    </location>
</feature>
<feature type="compositionally biased region" description="Polar residues" evidence="1">
    <location>
        <begin position="8"/>
        <end position="24"/>
    </location>
</feature>
<feature type="compositionally biased region" description="Basic and acidic residues" evidence="1">
    <location>
        <begin position="348"/>
        <end position="376"/>
    </location>
</feature>
<feature type="region of interest" description="Disordered" evidence="1">
    <location>
        <begin position="223"/>
        <end position="249"/>
    </location>
</feature>
<accession>A0A1B6LDB8</accession>
<dbReference type="PANTHER" id="PTHR23099:SF0">
    <property type="entry name" value="GERM CELL NUCLEAR ACIDIC PROTEIN"/>
    <property type="match status" value="1"/>
</dbReference>
<dbReference type="SMART" id="SM00731">
    <property type="entry name" value="SprT"/>
    <property type="match status" value="1"/>
</dbReference>
<organism evidence="3">
    <name type="scientific">Graphocephala atropunctata</name>
    <dbReference type="NCBI Taxonomy" id="36148"/>
    <lineage>
        <taxon>Eukaryota</taxon>
        <taxon>Metazoa</taxon>
        <taxon>Ecdysozoa</taxon>
        <taxon>Arthropoda</taxon>
        <taxon>Hexapoda</taxon>
        <taxon>Insecta</taxon>
        <taxon>Pterygota</taxon>
        <taxon>Neoptera</taxon>
        <taxon>Paraneoptera</taxon>
        <taxon>Hemiptera</taxon>
        <taxon>Auchenorrhyncha</taxon>
        <taxon>Membracoidea</taxon>
        <taxon>Cicadellidae</taxon>
        <taxon>Cicadellinae</taxon>
        <taxon>Cicadellini</taxon>
        <taxon>Graphocephala</taxon>
    </lineage>
</organism>
<feature type="region of interest" description="Disordered" evidence="1">
    <location>
        <begin position="471"/>
        <end position="490"/>
    </location>
</feature>
<dbReference type="GO" id="GO:0005634">
    <property type="term" value="C:nucleus"/>
    <property type="evidence" value="ECO:0007669"/>
    <property type="project" value="TreeGrafter"/>
</dbReference>
<feature type="compositionally biased region" description="Basic and acidic residues" evidence="1">
    <location>
        <begin position="48"/>
        <end position="73"/>
    </location>
</feature>
<evidence type="ECO:0000313" key="3">
    <source>
        <dbReference type="EMBL" id="JAT21698.1"/>
    </source>
</evidence>
<name>A0A1B6LDB8_9HEMI</name>
<dbReference type="GO" id="GO:0006974">
    <property type="term" value="P:DNA damage response"/>
    <property type="evidence" value="ECO:0007669"/>
    <property type="project" value="UniProtKB-ARBA"/>
</dbReference>
<dbReference type="EMBL" id="GEBQ01018279">
    <property type="protein sequence ID" value="JAT21698.1"/>
    <property type="molecule type" value="Transcribed_RNA"/>
</dbReference>
<feature type="region of interest" description="Disordered" evidence="1">
    <location>
        <begin position="1"/>
        <end position="101"/>
    </location>
</feature>
<feature type="domain" description="SprT-like" evidence="2">
    <location>
        <begin position="523"/>
        <end position="682"/>
    </location>
</feature>
<dbReference type="EMBL" id="GEBQ01012088">
    <property type="protein sequence ID" value="JAT27889.1"/>
    <property type="molecule type" value="Transcribed_RNA"/>
</dbReference>
<proteinExistence type="predicted"/>
<feature type="region of interest" description="Disordered" evidence="1">
    <location>
        <begin position="277"/>
        <end position="302"/>
    </location>
</feature>
<evidence type="ECO:0000259" key="2">
    <source>
        <dbReference type="SMART" id="SM00731"/>
    </source>
</evidence>
<dbReference type="Pfam" id="PF10263">
    <property type="entry name" value="SprT-like"/>
    <property type="match status" value="1"/>
</dbReference>
<dbReference type="AlphaFoldDB" id="A0A1B6LDB8"/>
<sequence length="754" mass="85639">MFKLESSIKPQSSTTAMNNNNIDLRNSKKNERKLSLSPILKDITMKGVDGKTNEPKKGKESESNKSLNRKETYEGEEYNCKPSKTRTKENNKNNTSKLITLPKSNVIPPTEIIAKFEHISNWLKDAQEKSEISPNERQKKPSGKSRFLLSLSPRIEIKKKIAESTLQEEQKIFEELHGNNLAKRLSDEVDEVISIASSSESVQHSEKVLEKLYGTVWNRNAVLPQSEPRKGRKNSSSLPKKAPFTERKKQRTSIYDVFSSSSSEDRFEEFLESVQRGKLKRTRRRSNRLGTPEFINDSDSDSNSSMGFYHNIVSSAVKDEVKSLRQKDTDSAINPTKVNRRRLSFASSKDDCSESGKSDIQLVDKKTKIPTDDTKKNNRKRRSKKKNEDCVEKISSDIDGFTLVTPLKVRDKKTNNGLSDRIKKTLECEVPKSVGKSKTPKKSSKTDRNPTSEEELRRKYLEGDGFKVPTSLSSLKTPKKQSSTKVPSSPALSFLSSLSEMTAGLPCHPDALAYKKDFKNKREELTRKLFTLYNREVFEDKLPADMLLQWNARMTSTSGYCYNKRIYSNNQIFRSSRIVLSIKILDRADRLRDTLIHELCHAATWIVNATSDGHGPYWRAWADKANRRFPELPVIKRCHDYAIATKFTYKCMTCGYCIGRHSKSLDTDRKRCGFCYGKFQVFVTAKMSTASASAASGSDSVKKPRNPTGFALFVKDNYAAVKKQHNVPHGQVMKLLSQKFAEVKINKQSTDDQA</sequence>
<dbReference type="PANTHER" id="PTHR23099">
    <property type="entry name" value="TRANSCRIPTIONAL REGULATOR"/>
    <property type="match status" value="1"/>
</dbReference>
<feature type="compositionally biased region" description="Basic and acidic residues" evidence="1">
    <location>
        <begin position="25"/>
        <end position="34"/>
    </location>
</feature>
<feature type="region of interest" description="Disordered" evidence="1">
    <location>
        <begin position="429"/>
        <end position="455"/>
    </location>
</feature>
<dbReference type="InterPro" id="IPR006640">
    <property type="entry name" value="SprT-like_domain"/>
</dbReference>
<feature type="compositionally biased region" description="Basic residues" evidence="1">
    <location>
        <begin position="277"/>
        <end position="287"/>
    </location>
</feature>
<gene>
    <name evidence="3" type="ORF">g.31405</name>
    <name evidence="4" type="ORF">g.31410</name>
</gene>
<feature type="region of interest" description="Disordered" evidence="1">
    <location>
        <begin position="127"/>
        <end position="146"/>
    </location>
</feature>
<feature type="compositionally biased region" description="Basic and acidic residues" evidence="1">
    <location>
        <begin position="444"/>
        <end position="455"/>
    </location>
</feature>
<evidence type="ECO:0000256" key="1">
    <source>
        <dbReference type="SAM" id="MobiDB-lite"/>
    </source>
</evidence>